<evidence type="ECO:0000256" key="2">
    <source>
        <dbReference type="ARBA" id="ARBA00023125"/>
    </source>
</evidence>
<proteinExistence type="inferred from homology"/>
<feature type="domain" description="H15" evidence="4">
    <location>
        <begin position="1"/>
        <end position="69"/>
    </location>
</feature>
<dbReference type="SMART" id="SM00526">
    <property type="entry name" value="H15"/>
    <property type="match status" value="1"/>
</dbReference>
<keyword evidence="6" id="KW-1185">Reference proteome</keyword>
<keyword evidence="3" id="KW-0539">Nucleus</keyword>
<reference evidence="5" key="1">
    <citation type="journal article" date="2020" name="Stud. Mycol.">
        <title>101 Dothideomycetes genomes: a test case for predicting lifestyles and emergence of pathogens.</title>
        <authorList>
            <person name="Haridas S."/>
            <person name="Albert R."/>
            <person name="Binder M."/>
            <person name="Bloem J."/>
            <person name="Labutti K."/>
            <person name="Salamov A."/>
            <person name="Andreopoulos B."/>
            <person name="Baker S."/>
            <person name="Barry K."/>
            <person name="Bills G."/>
            <person name="Bluhm B."/>
            <person name="Cannon C."/>
            <person name="Castanera R."/>
            <person name="Culley D."/>
            <person name="Daum C."/>
            <person name="Ezra D."/>
            <person name="Gonzalez J."/>
            <person name="Henrissat B."/>
            <person name="Kuo A."/>
            <person name="Liang C."/>
            <person name="Lipzen A."/>
            <person name="Lutzoni F."/>
            <person name="Magnuson J."/>
            <person name="Mondo S."/>
            <person name="Nolan M."/>
            <person name="Ohm R."/>
            <person name="Pangilinan J."/>
            <person name="Park H.-J."/>
            <person name="Ramirez L."/>
            <person name="Alfaro M."/>
            <person name="Sun H."/>
            <person name="Tritt A."/>
            <person name="Yoshinaga Y."/>
            <person name="Zwiers L.-H."/>
            <person name="Turgeon B."/>
            <person name="Goodwin S."/>
            <person name="Spatafora J."/>
            <person name="Crous P."/>
            <person name="Grigoriev I."/>
        </authorList>
    </citation>
    <scope>NUCLEOTIDE SEQUENCE</scope>
    <source>
        <strain evidence="5">CBS 473.64</strain>
    </source>
</reference>
<comment type="similarity">
    <text evidence="3">Belongs to the histone H1/H5 family.</text>
</comment>
<accession>A0A6A6S079</accession>
<gene>
    <name evidence="5" type="ORF">P280DRAFT_468878</name>
</gene>
<dbReference type="Proteomes" id="UP000799753">
    <property type="component" value="Unassembled WGS sequence"/>
</dbReference>
<dbReference type="GO" id="GO:0030527">
    <property type="term" value="F:structural constituent of chromatin"/>
    <property type="evidence" value="ECO:0007669"/>
    <property type="project" value="InterPro"/>
</dbReference>
<dbReference type="CDD" id="cd00073">
    <property type="entry name" value="H15"/>
    <property type="match status" value="1"/>
</dbReference>
<evidence type="ECO:0000256" key="3">
    <source>
        <dbReference type="RuleBase" id="RU003894"/>
    </source>
</evidence>
<sequence>MVKDAIVTLKERNGSSRQAIQKYIKANNDLGSISDAMFKSLVNRAIVSGEEKGAFSRPKGESPSSSRPMYRDLVDASSVVCLSTFKHHHALLARATLTAIRPLWNREARQEGG</sequence>
<dbReference type="PROSITE" id="PS51504">
    <property type="entry name" value="H15"/>
    <property type="match status" value="1"/>
</dbReference>
<keyword evidence="2 3" id="KW-0238">DNA-binding</keyword>
<keyword evidence="3" id="KW-0158">Chromosome</keyword>
<dbReference type="GO" id="GO:0003677">
    <property type="term" value="F:DNA binding"/>
    <property type="evidence" value="ECO:0007669"/>
    <property type="project" value="UniProtKB-KW"/>
</dbReference>
<dbReference type="InterPro" id="IPR005819">
    <property type="entry name" value="H1/H5"/>
</dbReference>
<dbReference type="Gene3D" id="1.10.10.10">
    <property type="entry name" value="Winged helix-like DNA-binding domain superfamily/Winged helix DNA-binding domain"/>
    <property type="match status" value="1"/>
</dbReference>
<evidence type="ECO:0000256" key="1">
    <source>
        <dbReference type="ARBA" id="ARBA00020833"/>
    </source>
</evidence>
<dbReference type="AlphaFoldDB" id="A0A6A6S079"/>
<evidence type="ECO:0000259" key="4">
    <source>
        <dbReference type="PROSITE" id="PS51504"/>
    </source>
</evidence>
<dbReference type="InterPro" id="IPR005818">
    <property type="entry name" value="Histone_H1/H5_H15"/>
</dbReference>
<dbReference type="Pfam" id="PF00538">
    <property type="entry name" value="Linker_histone"/>
    <property type="match status" value="1"/>
</dbReference>
<dbReference type="GO" id="GO:0006334">
    <property type="term" value="P:nucleosome assembly"/>
    <property type="evidence" value="ECO:0007669"/>
    <property type="project" value="InterPro"/>
</dbReference>
<dbReference type="SUPFAM" id="SSF46785">
    <property type="entry name" value="Winged helix' DNA-binding domain"/>
    <property type="match status" value="1"/>
</dbReference>
<name>A0A6A6S079_9PLEO</name>
<dbReference type="GO" id="GO:0005634">
    <property type="term" value="C:nucleus"/>
    <property type="evidence" value="ECO:0007669"/>
    <property type="project" value="UniProtKB-SubCell"/>
</dbReference>
<dbReference type="GO" id="GO:0000786">
    <property type="term" value="C:nucleosome"/>
    <property type="evidence" value="ECO:0007669"/>
    <property type="project" value="InterPro"/>
</dbReference>
<dbReference type="InterPro" id="IPR036390">
    <property type="entry name" value="WH_DNA-bd_sf"/>
</dbReference>
<evidence type="ECO:0000313" key="5">
    <source>
        <dbReference type="EMBL" id="KAF2641226.1"/>
    </source>
</evidence>
<comment type="subcellular location">
    <subcellularLocation>
        <location evidence="3">Nucleus</location>
    </subcellularLocation>
</comment>
<dbReference type="PRINTS" id="PR00624">
    <property type="entry name" value="HISTONEH5"/>
</dbReference>
<protein>
    <recommendedName>
        <fullName evidence="1">Histone H1</fullName>
    </recommendedName>
</protein>
<evidence type="ECO:0000313" key="6">
    <source>
        <dbReference type="Proteomes" id="UP000799753"/>
    </source>
</evidence>
<dbReference type="InterPro" id="IPR036388">
    <property type="entry name" value="WH-like_DNA-bd_sf"/>
</dbReference>
<dbReference type="EMBL" id="MU006783">
    <property type="protein sequence ID" value="KAF2641226.1"/>
    <property type="molecule type" value="Genomic_DNA"/>
</dbReference>
<dbReference type="OrthoDB" id="1110759at2759"/>
<organism evidence="5 6">
    <name type="scientific">Massarina eburnea CBS 473.64</name>
    <dbReference type="NCBI Taxonomy" id="1395130"/>
    <lineage>
        <taxon>Eukaryota</taxon>
        <taxon>Fungi</taxon>
        <taxon>Dikarya</taxon>
        <taxon>Ascomycota</taxon>
        <taxon>Pezizomycotina</taxon>
        <taxon>Dothideomycetes</taxon>
        <taxon>Pleosporomycetidae</taxon>
        <taxon>Pleosporales</taxon>
        <taxon>Massarineae</taxon>
        <taxon>Massarinaceae</taxon>
        <taxon>Massarina</taxon>
    </lineage>
</organism>